<dbReference type="Proteomes" id="UP000006352">
    <property type="component" value="Unassembled WGS sequence"/>
</dbReference>
<dbReference type="InParanoid" id="J4G5Z0"/>
<dbReference type="RefSeq" id="XP_012180811.1">
    <property type="nucleotide sequence ID" value="XM_012325421.1"/>
</dbReference>
<protein>
    <submittedName>
        <fullName evidence="2">Uncharacterized protein</fullName>
    </submittedName>
</protein>
<organism evidence="2 3">
    <name type="scientific">Fibroporia radiculosa</name>
    <dbReference type="NCBI Taxonomy" id="599839"/>
    <lineage>
        <taxon>Eukaryota</taxon>
        <taxon>Fungi</taxon>
        <taxon>Dikarya</taxon>
        <taxon>Basidiomycota</taxon>
        <taxon>Agaricomycotina</taxon>
        <taxon>Agaricomycetes</taxon>
        <taxon>Polyporales</taxon>
        <taxon>Fibroporiaceae</taxon>
        <taxon>Fibroporia</taxon>
    </lineage>
</organism>
<keyword evidence="1" id="KW-1133">Transmembrane helix</keyword>
<feature type="transmembrane region" description="Helical" evidence="1">
    <location>
        <begin position="275"/>
        <end position="297"/>
    </location>
</feature>
<dbReference type="HOGENOM" id="CLU_778527_0_0_1"/>
<keyword evidence="1" id="KW-0812">Transmembrane</keyword>
<name>J4G5Z0_9APHY</name>
<sequence>MTPNAGLDACVSLFVSICYYILPFQSARSRTTALALKFDAYFYDQWLPLWEQLRMKYALMLQLVQNRSQTRVLSRAPLEIAYDELHRSWNYTWWPTIPFCAERKDSWKKPAPGHVRIHWYKSLREAVALHEASLNYRSPSPYRTKEQPEMFMDMPLGPSGELDLSKIVCRWNLENILFVDMSRKSLFQPASPHTMSGLAVQKLLFPGDKMPLLRAVEIPSPETLRVRMQRAQLLQGALRPLRWFEMARVTFLWAYIALRDQLTNNSERTYADSEIALLLVFDLSYAVIVLSVIAWVVKLEVIGAWTDWLGTALSNAAMRACNALCHISGIQSNL</sequence>
<dbReference type="OrthoDB" id="2747423at2759"/>
<reference evidence="2 3" key="1">
    <citation type="journal article" date="2012" name="Appl. Environ. Microbiol.">
        <title>Short-read sequencing for genomic analysis of the brown rot fungus Fibroporia radiculosa.</title>
        <authorList>
            <person name="Tang J.D."/>
            <person name="Perkins A.D."/>
            <person name="Sonstegard T.S."/>
            <person name="Schroeder S.G."/>
            <person name="Burgess S.C."/>
            <person name="Diehl S.V."/>
        </authorList>
    </citation>
    <scope>NUCLEOTIDE SEQUENCE [LARGE SCALE GENOMIC DNA]</scope>
    <source>
        <strain evidence="2 3">TFFH 294</strain>
    </source>
</reference>
<dbReference type="GeneID" id="24096439"/>
<dbReference type="EMBL" id="HE797037">
    <property type="protein sequence ID" value="CCM01528.1"/>
    <property type="molecule type" value="Genomic_DNA"/>
</dbReference>
<keyword evidence="1" id="KW-0472">Membrane</keyword>
<evidence type="ECO:0000313" key="2">
    <source>
        <dbReference type="EMBL" id="CCM01528.1"/>
    </source>
</evidence>
<dbReference type="AlphaFoldDB" id="J4G5Z0"/>
<proteinExistence type="predicted"/>
<keyword evidence="3" id="KW-1185">Reference proteome</keyword>
<feature type="transmembrane region" description="Helical" evidence="1">
    <location>
        <begin position="6"/>
        <end position="22"/>
    </location>
</feature>
<evidence type="ECO:0000313" key="3">
    <source>
        <dbReference type="Proteomes" id="UP000006352"/>
    </source>
</evidence>
<accession>J4G5Z0</accession>
<gene>
    <name evidence="2" type="ORF">FIBRA_03584</name>
</gene>
<evidence type="ECO:0000256" key="1">
    <source>
        <dbReference type="SAM" id="Phobius"/>
    </source>
</evidence>